<feature type="compositionally biased region" description="Polar residues" evidence="1">
    <location>
        <begin position="124"/>
        <end position="137"/>
    </location>
</feature>
<dbReference type="Proteomes" id="UP000028725">
    <property type="component" value="Unassembled WGS sequence"/>
</dbReference>
<feature type="region of interest" description="Disordered" evidence="1">
    <location>
        <begin position="102"/>
        <end position="140"/>
    </location>
</feature>
<accession>A0A085W3N8</accession>
<proteinExistence type="predicted"/>
<reference evidence="2 3" key="1">
    <citation type="submission" date="2014-04" db="EMBL/GenBank/DDBJ databases">
        <title>Genome assembly of Hyalangium minutum DSM 14724.</title>
        <authorList>
            <person name="Sharma G."/>
            <person name="Subramanian S."/>
        </authorList>
    </citation>
    <scope>NUCLEOTIDE SEQUENCE [LARGE SCALE GENOMIC DNA]</scope>
    <source>
        <strain evidence="2 3">DSM 14724</strain>
    </source>
</reference>
<gene>
    <name evidence="2" type="ORF">DB31_4011</name>
</gene>
<evidence type="ECO:0000313" key="3">
    <source>
        <dbReference type="Proteomes" id="UP000028725"/>
    </source>
</evidence>
<protein>
    <submittedName>
        <fullName evidence="2">Uncharacterized protein</fullName>
    </submittedName>
</protein>
<comment type="caution">
    <text evidence="2">The sequence shown here is derived from an EMBL/GenBank/DDBJ whole genome shotgun (WGS) entry which is preliminary data.</text>
</comment>
<name>A0A085W3N8_9BACT</name>
<organism evidence="2 3">
    <name type="scientific">Hyalangium minutum</name>
    <dbReference type="NCBI Taxonomy" id="394096"/>
    <lineage>
        <taxon>Bacteria</taxon>
        <taxon>Pseudomonadati</taxon>
        <taxon>Myxococcota</taxon>
        <taxon>Myxococcia</taxon>
        <taxon>Myxococcales</taxon>
        <taxon>Cystobacterineae</taxon>
        <taxon>Archangiaceae</taxon>
        <taxon>Hyalangium</taxon>
    </lineage>
</organism>
<evidence type="ECO:0000256" key="1">
    <source>
        <dbReference type="SAM" id="MobiDB-lite"/>
    </source>
</evidence>
<dbReference type="AlphaFoldDB" id="A0A085W3N8"/>
<evidence type="ECO:0000313" key="2">
    <source>
        <dbReference type="EMBL" id="KFE62301.1"/>
    </source>
</evidence>
<keyword evidence="3" id="KW-1185">Reference proteome</keyword>
<dbReference type="EMBL" id="JMCB01000022">
    <property type="protein sequence ID" value="KFE62301.1"/>
    <property type="molecule type" value="Genomic_DNA"/>
</dbReference>
<sequence length="401" mass="42163">MLFRSILLMSVTAPGGLFVKRTFSRKTVVLALAVLALALGAAGVWVPTEQELPAVDSSRAEPGNSLVPLETSVPARKSYPMQATTRLASGLARSPASLVQTASFSGMDGPRSVPENASAPRESVPSSGVSLPSTSLDSAADGLPSSGLRCSRAGGGFQCGTCQKDSDCPAGRGCVANRETRRFECLDSECEEDGHCFPGLVCRRVSRWDSSSVIRRCVPMGLRREGETCDTQFVSAAGACQEGLLCHRGRCSIPCRLEDEASCPEGHSCEASDDGAACFPDCRALGCPGGQRCKSVGGQEYQCLKEVQGECPETPCAEGERCNMRVVHGRGVFWCARLCDPLRAESCAANEICGIGGGAVNTCYRRCDPMDPDSCGEGSTCTTSAEDMSRWGCIPHGSSGL</sequence>